<proteinExistence type="predicted"/>
<evidence type="ECO:0000313" key="1">
    <source>
        <dbReference type="EMBL" id="OAP11822.1"/>
    </source>
</evidence>
<sequence length="116" mass="12449">MNPYANTSGFLDLVTSQQETSINVADTRLGESDAPVFGNTLRSTLQQVPLLVLSTIDQQVIVSKGGPRSTNLHVVGSHAGETSRMASGMNENDLMRLAHEIYESDYNGALLEGVKA</sequence>
<evidence type="ECO:0000313" key="2">
    <source>
        <dbReference type="Proteomes" id="UP000078284"/>
    </source>
</evidence>
<accession>A0A178W3Y2</accession>
<dbReference type="Proteomes" id="UP000078284">
    <property type="component" value="Chromosome 1"/>
</dbReference>
<comment type="caution">
    <text evidence="1">The sequence shown here is derived from an EMBL/GenBank/DDBJ whole genome shotgun (WGS) entry which is preliminary data.</text>
</comment>
<organism evidence="1 2">
    <name type="scientific">Arabidopsis thaliana</name>
    <name type="common">Mouse-ear cress</name>
    <dbReference type="NCBI Taxonomy" id="3702"/>
    <lineage>
        <taxon>Eukaryota</taxon>
        <taxon>Viridiplantae</taxon>
        <taxon>Streptophyta</taxon>
        <taxon>Embryophyta</taxon>
        <taxon>Tracheophyta</taxon>
        <taxon>Spermatophyta</taxon>
        <taxon>Magnoliopsida</taxon>
        <taxon>eudicotyledons</taxon>
        <taxon>Gunneridae</taxon>
        <taxon>Pentapetalae</taxon>
        <taxon>rosids</taxon>
        <taxon>malvids</taxon>
        <taxon>Brassicales</taxon>
        <taxon>Brassicaceae</taxon>
        <taxon>Camelineae</taxon>
        <taxon>Arabidopsis</taxon>
    </lineage>
</organism>
<dbReference type="EMBL" id="LUHQ01000001">
    <property type="protein sequence ID" value="OAP11822.1"/>
    <property type="molecule type" value="Genomic_DNA"/>
</dbReference>
<reference evidence="2" key="1">
    <citation type="journal article" date="2016" name="Proc. Natl. Acad. Sci. U.S.A.">
        <title>Chromosome-level assembly of Arabidopsis thaliana Ler reveals the extent of translocation and inversion polymorphisms.</title>
        <authorList>
            <person name="Zapata L."/>
            <person name="Ding J."/>
            <person name="Willing E.M."/>
            <person name="Hartwig B."/>
            <person name="Bezdan D."/>
            <person name="Jiao W.B."/>
            <person name="Patel V."/>
            <person name="Velikkakam James G."/>
            <person name="Koornneef M."/>
            <person name="Ossowski S."/>
            <person name="Schneeberger K."/>
        </authorList>
    </citation>
    <scope>NUCLEOTIDE SEQUENCE [LARGE SCALE GENOMIC DNA]</scope>
    <source>
        <strain evidence="2">cv. Landsberg erecta</strain>
    </source>
</reference>
<name>A0A178W3Y2_ARATH</name>
<dbReference type="AlphaFoldDB" id="A0A178W3Y2"/>
<gene>
    <name evidence="1" type="ordered locus">AXX17_At1g37670</name>
</gene>
<protein>
    <submittedName>
        <fullName evidence="1">Uncharacterized protein</fullName>
    </submittedName>
</protein>